<keyword evidence="5" id="KW-0862">Zinc</keyword>
<dbReference type="PANTHER" id="PTHR16515">
    <property type="entry name" value="PR DOMAIN ZINC FINGER PROTEIN"/>
    <property type="match status" value="1"/>
</dbReference>
<protein>
    <submittedName>
        <fullName evidence="10">Zinc finger protein GFI1 homolog pag-3 isoform X2</fullName>
    </submittedName>
</protein>
<feature type="domain" description="C2H2-type" evidence="8">
    <location>
        <begin position="114"/>
        <end position="141"/>
    </location>
</feature>
<evidence type="ECO:0000256" key="1">
    <source>
        <dbReference type="ARBA" id="ARBA00004123"/>
    </source>
</evidence>
<dbReference type="Pfam" id="PF00096">
    <property type="entry name" value="zf-C2H2"/>
    <property type="match status" value="4"/>
</dbReference>
<evidence type="ECO:0000256" key="4">
    <source>
        <dbReference type="ARBA" id="ARBA00022771"/>
    </source>
</evidence>
<comment type="subcellular location">
    <subcellularLocation>
        <location evidence="1">Nucleus</location>
    </subcellularLocation>
</comment>
<dbReference type="Gene3D" id="3.30.160.60">
    <property type="entry name" value="Classic Zinc Finger"/>
    <property type="match status" value="4"/>
</dbReference>
<organism evidence="9 10">
    <name type="scientific">Hydra vulgaris</name>
    <name type="common">Hydra</name>
    <name type="synonym">Hydra attenuata</name>
    <dbReference type="NCBI Taxonomy" id="6087"/>
    <lineage>
        <taxon>Eukaryota</taxon>
        <taxon>Metazoa</taxon>
        <taxon>Cnidaria</taxon>
        <taxon>Hydrozoa</taxon>
        <taxon>Hydroidolina</taxon>
        <taxon>Anthoathecata</taxon>
        <taxon>Aplanulata</taxon>
        <taxon>Hydridae</taxon>
        <taxon>Hydra</taxon>
    </lineage>
</organism>
<evidence type="ECO:0000259" key="8">
    <source>
        <dbReference type="PROSITE" id="PS50157"/>
    </source>
</evidence>
<evidence type="ECO:0000256" key="7">
    <source>
        <dbReference type="PROSITE-ProRule" id="PRU00042"/>
    </source>
</evidence>
<dbReference type="GeneID" id="101240971"/>
<dbReference type="SUPFAM" id="SSF57667">
    <property type="entry name" value="beta-beta-alpha zinc fingers"/>
    <property type="match status" value="2"/>
</dbReference>
<evidence type="ECO:0000256" key="5">
    <source>
        <dbReference type="ARBA" id="ARBA00022833"/>
    </source>
</evidence>
<dbReference type="SMART" id="SM00355">
    <property type="entry name" value="ZnF_C2H2"/>
    <property type="match status" value="4"/>
</dbReference>
<dbReference type="InterPro" id="IPR050331">
    <property type="entry name" value="Zinc_finger"/>
</dbReference>
<evidence type="ECO:0000313" key="9">
    <source>
        <dbReference type="Proteomes" id="UP001652625"/>
    </source>
</evidence>
<dbReference type="PANTHER" id="PTHR16515:SF49">
    <property type="entry name" value="GASTRULA ZINC FINGER PROTEIN XLCGF49.1-LIKE-RELATED"/>
    <property type="match status" value="1"/>
</dbReference>
<dbReference type="PROSITE" id="PS50157">
    <property type="entry name" value="ZINC_FINGER_C2H2_2"/>
    <property type="match status" value="4"/>
</dbReference>
<gene>
    <name evidence="10" type="primary">LOC101240971</name>
</gene>
<keyword evidence="9" id="KW-1185">Reference proteome</keyword>
<dbReference type="Proteomes" id="UP001652625">
    <property type="component" value="Chromosome 02"/>
</dbReference>
<keyword evidence="3" id="KW-0677">Repeat</keyword>
<sequence length="204" mass="23652">MLNEEFWEVYGNNEEIDDFEHSSLGSFQSFDLEEDFVNNEKDDLKTATNDKLPIISLKNGETSIIGCRYLDLMNHSSLNVYNEKKFVCKTCNKSYKRKSSLATHLVTHTDNKPFTCLECGKKFLRNSDLRKHSVMHTGDKPYSCNICCKLFSQSSNMLTHLRRHSGVRPFSCPVCEKKFFRKVDVSRHLKKHSNVLTKQLVNKT</sequence>
<keyword evidence="2" id="KW-0479">Metal-binding</keyword>
<keyword evidence="6" id="KW-0539">Nucleus</keyword>
<evidence type="ECO:0000256" key="2">
    <source>
        <dbReference type="ARBA" id="ARBA00022723"/>
    </source>
</evidence>
<dbReference type="PROSITE" id="PS00028">
    <property type="entry name" value="ZINC_FINGER_C2H2_1"/>
    <property type="match status" value="4"/>
</dbReference>
<dbReference type="RefSeq" id="XP_065647346.1">
    <property type="nucleotide sequence ID" value="XM_065791274.1"/>
</dbReference>
<name>A0ABM4BEG0_HYDVU</name>
<feature type="domain" description="C2H2-type" evidence="8">
    <location>
        <begin position="86"/>
        <end position="113"/>
    </location>
</feature>
<evidence type="ECO:0000313" key="10">
    <source>
        <dbReference type="RefSeq" id="XP_065647346.1"/>
    </source>
</evidence>
<dbReference type="InterPro" id="IPR013087">
    <property type="entry name" value="Znf_C2H2_type"/>
</dbReference>
<feature type="domain" description="C2H2-type" evidence="8">
    <location>
        <begin position="170"/>
        <end position="194"/>
    </location>
</feature>
<keyword evidence="4 7" id="KW-0863">Zinc-finger</keyword>
<accession>A0ABM4BEG0</accession>
<feature type="domain" description="C2H2-type" evidence="8">
    <location>
        <begin position="142"/>
        <end position="169"/>
    </location>
</feature>
<proteinExistence type="predicted"/>
<dbReference type="InterPro" id="IPR036236">
    <property type="entry name" value="Znf_C2H2_sf"/>
</dbReference>
<reference evidence="9" key="1">
    <citation type="submission" date="2025-05" db="UniProtKB">
        <authorList>
            <consortium name="RefSeq"/>
        </authorList>
    </citation>
    <scope>NUCLEOTIDE SEQUENCE [LARGE SCALE GENOMIC DNA]</scope>
</reference>
<evidence type="ECO:0000256" key="3">
    <source>
        <dbReference type="ARBA" id="ARBA00022737"/>
    </source>
</evidence>
<evidence type="ECO:0000256" key="6">
    <source>
        <dbReference type="ARBA" id="ARBA00023242"/>
    </source>
</evidence>
<reference evidence="10" key="2">
    <citation type="submission" date="2025-08" db="UniProtKB">
        <authorList>
            <consortium name="RefSeq"/>
        </authorList>
    </citation>
    <scope>IDENTIFICATION</scope>
</reference>